<feature type="compositionally biased region" description="Low complexity" evidence="1">
    <location>
        <begin position="105"/>
        <end position="115"/>
    </location>
</feature>
<dbReference type="Proteomes" id="UP000242814">
    <property type="component" value="Unassembled WGS sequence"/>
</dbReference>
<feature type="region of interest" description="Disordered" evidence="1">
    <location>
        <begin position="44"/>
        <end position="115"/>
    </location>
</feature>
<feature type="region of interest" description="Disordered" evidence="1">
    <location>
        <begin position="644"/>
        <end position="669"/>
    </location>
</feature>
<gene>
    <name evidence="3" type="ORF">ACO22_06638</name>
</gene>
<dbReference type="VEuPathDB" id="FungiDB:PABG_02932"/>
<dbReference type="SUPFAM" id="SSF52047">
    <property type="entry name" value="RNI-like"/>
    <property type="match status" value="1"/>
</dbReference>
<dbReference type="PROSITE" id="PS50181">
    <property type="entry name" value="FBOX"/>
    <property type="match status" value="1"/>
</dbReference>
<evidence type="ECO:0000313" key="4">
    <source>
        <dbReference type="Proteomes" id="UP000242814"/>
    </source>
</evidence>
<dbReference type="InterPro" id="IPR057207">
    <property type="entry name" value="FBXL15_LRR"/>
</dbReference>
<proteinExistence type="predicted"/>
<dbReference type="Pfam" id="PF25372">
    <property type="entry name" value="DUF7885"/>
    <property type="match status" value="1"/>
</dbReference>
<dbReference type="AlphaFoldDB" id="A0A1D2J6W4"/>
<dbReference type="PANTHER" id="PTHR13318">
    <property type="entry name" value="PARTNER OF PAIRED, ISOFORM B-RELATED"/>
    <property type="match status" value="1"/>
</dbReference>
<dbReference type="VEuPathDB" id="FungiDB:PADG_01447"/>
<protein>
    <recommendedName>
        <fullName evidence="2">F-box domain-containing protein</fullName>
    </recommendedName>
</protein>
<comment type="caution">
    <text evidence="3">The sequence shown here is derived from an EMBL/GenBank/DDBJ whole genome shotgun (WGS) entry which is preliminary data.</text>
</comment>
<dbReference type="EMBL" id="LZYO01000374">
    <property type="protein sequence ID" value="ODH14218.1"/>
    <property type="molecule type" value="Genomic_DNA"/>
</dbReference>
<feature type="compositionally biased region" description="Low complexity" evidence="1">
    <location>
        <begin position="54"/>
        <end position="69"/>
    </location>
</feature>
<dbReference type="Gene3D" id="3.80.10.10">
    <property type="entry name" value="Ribonuclease Inhibitor"/>
    <property type="match status" value="3"/>
</dbReference>
<organism evidence="3 4">
    <name type="scientific">Paracoccidioides brasiliensis</name>
    <dbReference type="NCBI Taxonomy" id="121759"/>
    <lineage>
        <taxon>Eukaryota</taxon>
        <taxon>Fungi</taxon>
        <taxon>Dikarya</taxon>
        <taxon>Ascomycota</taxon>
        <taxon>Pezizomycotina</taxon>
        <taxon>Eurotiomycetes</taxon>
        <taxon>Eurotiomycetidae</taxon>
        <taxon>Onygenales</taxon>
        <taxon>Ajellomycetaceae</taxon>
        <taxon>Paracoccidioides</taxon>
    </lineage>
</organism>
<name>A0A1D2J6W4_PARBR</name>
<feature type="domain" description="F-box" evidence="2">
    <location>
        <begin position="229"/>
        <end position="275"/>
    </location>
</feature>
<reference evidence="3 4" key="1">
    <citation type="submission" date="2016-06" db="EMBL/GenBank/DDBJ databases">
        <authorList>
            <person name="Kjaerup R.B."/>
            <person name="Dalgaard T.S."/>
            <person name="Juul-Madsen H.R."/>
        </authorList>
    </citation>
    <scope>NUCLEOTIDE SEQUENCE [LARGE SCALE GENOMIC DNA]</scope>
    <source>
        <strain evidence="3 4">Pb300</strain>
    </source>
</reference>
<evidence type="ECO:0000256" key="1">
    <source>
        <dbReference type="SAM" id="MobiDB-lite"/>
    </source>
</evidence>
<dbReference type="PANTHER" id="PTHR13318:SF190">
    <property type="entry name" value="PARTNER OF PAIRED, ISOFORM B"/>
    <property type="match status" value="1"/>
</dbReference>
<dbReference type="SMART" id="SM00256">
    <property type="entry name" value="FBOX"/>
    <property type="match status" value="1"/>
</dbReference>
<dbReference type="InterPro" id="IPR006553">
    <property type="entry name" value="Leu-rich_rpt_Cys-con_subtyp"/>
</dbReference>
<dbReference type="GO" id="GO:0031146">
    <property type="term" value="P:SCF-dependent proteasomal ubiquitin-dependent protein catabolic process"/>
    <property type="evidence" value="ECO:0007669"/>
    <property type="project" value="TreeGrafter"/>
</dbReference>
<evidence type="ECO:0000259" key="2">
    <source>
        <dbReference type="PROSITE" id="PS50181"/>
    </source>
</evidence>
<dbReference type="InterPro" id="IPR001611">
    <property type="entry name" value="Leu-rich_rpt"/>
</dbReference>
<dbReference type="InterPro" id="IPR032675">
    <property type="entry name" value="LRR_dom_sf"/>
</dbReference>
<evidence type="ECO:0000313" key="3">
    <source>
        <dbReference type="EMBL" id="ODH14218.1"/>
    </source>
</evidence>
<dbReference type="Pfam" id="PF13516">
    <property type="entry name" value="LRR_6"/>
    <property type="match status" value="1"/>
</dbReference>
<dbReference type="Pfam" id="PF12937">
    <property type="entry name" value="F-box-like"/>
    <property type="match status" value="1"/>
</dbReference>
<dbReference type="GO" id="GO:0019005">
    <property type="term" value="C:SCF ubiquitin ligase complex"/>
    <property type="evidence" value="ECO:0007669"/>
    <property type="project" value="TreeGrafter"/>
</dbReference>
<sequence length="814" mass="89645">MLSSWFRYTTNLSVVSVPPGILAHPALSHLRAPAGVRRTRLTLASTLPNEVGKSPGMATSMSTGSSGDSQPGTPTKLKGHQRLLKGLQRMSSSPSLVRTGRKRSSSLGSRRLGNPSMSCVSLSSLSYSQCFGNSSSPQIYKCLSTEPNNIPSDRQTVQDENNAPIRMVFSDTAVAAAANSRPQITVPLPADVRPTSRSGTLPSSMEVDEGSCEMKDAVVETAPPQKSHFEFWADMPEEIKMAIFQYLPAKDLFRCSRVSKSWNKMCFDGQLWARLDASTYYTDIPSEALVKVITAAGPFLRDLNLRGCTQLEDAWLSHGERIADVCRNLANICIRDSRIDRNTLHLLLRKNPKLVHIDLSGLAIVNNCSMGIISQSCPNLELLDISWCKGVDAKGLKRIVASCPHLRDLRVNELSGFDNHQLLQQLFEENSLERLILSHCSSLSDMSLKILMEGINPEIDLLTDRAVVPPRKLKHLDLSRCRSLTDVGIKSLAHNLTLLEGLQLSQCPNIGDEALLDVLHSTPRLTHLDLEELDKLTNTFLIELSKASCAATLQHLNISFCERIGDTGVLQLLKNCPSIRSLDLDNTRVSDLTLMELCSQARKRGFGNSFPKLGFRVAVFDCGNVTWAGVREVLSSNTYVPRQRAINPPTTAKSPTESSQSLSSTPSSYTTTTVSTTTFLPHTPYSIHPITITDDPSTFPPSATILYPKEIIDLKCFYGWQMMVNEHTKRVLRGNLAGAMRLERKWADYMMATEEAGADGAGGADARRRRRRAREVERMYTEEDDGVESAYGPAGLAPLGGRRRRARSGGCVIM</sequence>
<dbReference type="InterPro" id="IPR001810">
    <property type="entry name" value="F-box_dom"/>
</dbReference>
<feature type="compositionally biased region" description="Low complexity" evidence="1">
    <location>
        <begin position="654"/>
        <end position="669"/>
    </location>
</feature>
<accession>A0A1D2J6W4</accession>
<dbReference type="SMART" id="SM00367">
    <property type="entry name" value="LRR_CC"/>
    <property type="match status" value="8"/>
</dbReference>